<proteinExistence type="predicted"/>
<dbReference type="OrthoDB" id="3499148at2759"/>
<dbReference type="EMBL" id="GG698915">
    <property type="protein sequence ID" value="EEU38622.1"/>
    <property type="molecule type" value="Genomic_DNA"/>
</dbReference>
<accession>C7ZBM6</accession>
<dbReference type="InParanoid" id="C7ZBM6"/>
<evidence type="ECO:0000313" key="2">
    <source>
        <dbReference type="Proteomes" id="UP000005206"/>
    </source>
</evidence>
<protein>
    <submittedName>
        <fullName evidence="1">Uncharacterized protein</fullName>
    </submittedName>
</protein>
<keyword evidence="2" id="KW-1185">Reference proteome</keyword>
<dbReference type="GeneID" id="9670611"/>
<organism evidence="1 2">
    <name type="scientific">Fusarium vanettenii (strain ATCC MYA-4622 / CBS 123669 / FGSC 9596 / NRRL 45880 / 77-13-4)</name>
    <name type="common">Fusarium solani subsp. pisi</name>
    <dbReference type="NCBI Taxonomy" id="660122"/>
    <lineage>
        <taxon>Eukaryota</taxon>
        <taxon>Fungi</taxon>
        <taxon>Dikarya</taxon>
        <taxon>Ascomycota</taxon>
        <taxon>Pezizomycotina</taxon>
        <taxon>Sordariomycetes</taxon>
        <taxon>Hypocreomycetidae</taxon>
        <taxon>Hypocreales</taxon>
        <taxon>Nectriaceae</taxon>
        <taxon>Fusarium</taxon>
        <taxon>Fusarium solani species complex</taxon>
        <taxon>Fusarium vanettenii</taxon>
    </lineage>
</organism>
<dbReference type="RefSeq" id="XP_003044335.1">
    <property type="nucleotide sequence ID" value="XM_003044289.1"/>
</dbReference>
<name>C7ZBM6_FUSV7</name>
<dbReference type="KEGG" id="nhe:NECHADRAFT_102254"/>
<sequence length="184" mass="20853">MVAAPQQTPSTSDVAIGEPLEIHELPDFKPVERWERAYPESKHIPLLLDPALCNMIVKKDNQACIMVSNPPHLNGDSRLVMDICAEDVEYLALKLFELRIRTRDGMRQVVSNRGTFRSILGFEHYNGSDASTWNGLFGNIVADAMYQSYMRVAEILNGDIWSCWRSMCDIEMMRDPMALTELSG</sequence>
<dbReference type="HOGENOM" id="CLU_1468570_0_0_1"/>
<dbReference type="VEuPathDB" id="FungiDB:NECHADRAFT_102254"/>
<gene>
    <name evidence="1" type="ORF">NECHADRAFT_102254</name>
</gene>
<dbReference type="AlphaFoldDB" id="C7ZBM6"/>
<evidence type="ECO:0000313" key="1">
    <source>
        <dbReference type="EMBL" id="EEU38622.1"/>
    </source>
</evidence>
<reference evidence="1 2" key="1">
    <citation type="journal article" date="2009" name="PLoS Genet.">
        <title>The genome of Nectria haematococca: contribution of supernumerary chromosomes to gene expansion.</title>
        <authorList>
            <person name="Coleman J.J."/>
            <person name="Rounsley S.D."/>
            <person name="Rodriguez-Carres M."/>
            <person name="Kuo A."/>
            <person name="Wasmann C.C."/>
            <person name="Grimwood J."/>
            <person name="Schmutz J."/>
            <person name="Taga M."/>
            <person name="White G.J."/>
            <person name="Zhou S."/>
            <person name="Schwartz D.C."/>
            <person name="Freitag M."/>
            <person name="Ma L.J."/>
            <person name="Danchin E.G."/>
            <person name="Henrissat B."/>
            <person name="Coutinho P.M."/>
            <person name="Nelson D.R."/>
            <person name="Straney D."/>
            <person name="Napoli C.A."/>
            <person name="Barker B.M."/>
            <person name="Gribskov M."/>
            <person name="Rep M."/>
            <person name="Kroken S."/>
            <person name="Molnar I."/>
            <person name="Rensing C."/>
            <person name="Kennell J.C."/>
            <person name="Zamora J."/>
            <person name="Farman M.L."/>
            <person name="Selker E.U."/>
            <person name="Salamov A."/>
            <person name="Shapiro H."/>
            <person name="Pangilinan J."/>
            <person name="Lindquist E."/>
            <person name="Lamers C."/>
            <person name="Grigoriev I.V."/>
            <person name="Geiser D.M."/>
            <person name="Covert S.F."/>
            <person name="Temporini E."/>
            <person name="Vanetten H.D."/>
        </authorList>
    </citation>
    <scope>NUCLEOTIDE SEQUENCE [LARGE SCALE GENOMIC DNA]</scope>
    <source>
        <strain evidence="2">ATCC MYA-4622 / CBS 123669 / FGSC 9596 / NRRL 45880 / 77-13-4</strain>
    </source>
</reference>
<dbReference type="Proteomes" id="UP000005206">
    <property type="component" value="Chromosome 14"/>
</dbReference>